<comment type="caution">
    <text evidence="1">The sequence shown here is derived from an EMBL/GenBank/DDBJ whole genome shotgun (WGS) entry which is preliminary data.</text>
</comment>
<accession>A0ABR9PH42</accession>
<proteinExistence type="predicted"/>
<dbReference type="RefSeq" id="WP_193346640.1">
    <property type="nucleotide sequence ID" value="NZ_CBCSIP010000031.1"/>
</dbReference>
<reference evidence="1 2" key="1">
    <citation type="submission" date="2020-02" db="EMBL/GenBank/DDBJ databases">
        <authorList>
            <person name="Babadi Z.K."/>
            <person name="Risdian C."/>
            <person name="Ebrahimipour G.H."/>
            <person name="Wink J."/>
        </authorList>
    </citation>
    <scope>NUCLEOTIDE SEQUENCE [LARGE SCALE GENOMIC DNA]</scope>
    <source>
        <strain evidence="1 2">ZKHCc1 1396</strain>
    </source>
</reference>
<dbReference type="EMBL" id="JAAIYO010000001">
    <property type="protein sequence ID" value="MBE4747231.1"/>
    <property type="molecule type" value="Genomic_DNA"/>
</dbReference>
<sequence length="150" mass="17526">MRAFRECARHVWNTYFQPLDDGWHEFINVEQALFSALVLEQIHLPEGQWRKDPTGYYPAIKVMFEVPPRGLPVLRAEHVPEMNVHQWEETRLTVPEFDLRFVEFFDFANLDGPRDFRYVKVRVLGAATPGLVGKDLLIEALDVTFEQPKA</sequence>
<dbReference type="Proteomes" id="UP001516472">
    <property type="component" value="Unassembled WGS sequence"/>
</dbReference>
<protein>
    <submittedName>
        <fullName evidence="1">Uncharacterized protein</fullName>
    </submittedName>
</protein>
<keyword evidence="2" id="KW-1185">Reference proteome</keyword>
<name>A0ABR9PH42_9BACT</name>
<evidence type="ECO:0000313" key="2">
    <source>
        <dbReference type="Proteomes" id="UP001516472"/>
    </source>
</evidence>
<gene>
    <name evidence="1" type="ORF">G4177_03455</name>
</gene>
<evidence type="ECO:0000313" key="1">
    <source>
        <dbReference type="EMBL" id="MBE4747231.1"/>
    </source>
</evidence>
<organism evidence="1 2">
    <name type="scientific">Corallococcus soli</name>
    <dbReference type="NCBI Taxonomy" id="2710757"/>
    <lineage>
        <taxon>Bacteria</taxon>
        <taxon>Pseudomonadati</taxon>
        <taxon>Myxococcota</taxon>
        <taxon>Myxococcia</taxon>
        <taxon>Myxococcales</taxon>
        <taxon>Cystobacterineae</taxon>
        <taxon>Myxococcaceae</taxon>
        <taxon>Corallococcus</taxon>
    </lineage>
</organism>